<organism evidence="1 2">
    <name type="scientific">Prorocentrum cordatum</name>
    <dbReference type="NCBI Taxonomy" id="2364126"/>
    <lineage>
        <taxon>Eukaryota</taxon>
        <taxon>Sar</taxon>
        <taxon>Alveolata</taxon>
        <taxon>Dinophyceae</taxon>
        <taxon>Prorocentrales</taxon>
        <taxon>Prorocentraceae</taxon>
        <taxon>Prorocentrum</taxon>
    </lineage>
</organism>
<evidence type="ECO:0000313" key="2">
    <source>
        <dbReference type="Proteomes" id="UP001189429"/>
    </source>
</evidence>
<reference evidence="1" key="1">
    <citation type="submission" date="2023-10" db="EMBL/GenBank/DDBJ databases">
        <authorList>
            <person name="Chen Y."/>
            <person name="Shah S."/>
            <person name="Dougan E. K."/>
            <person name="Thang M."/>
            <person name="Chan C."/>
        </authorList>
    </citation>
    <scope>NUCLEOTIDE SEQUENCE [LARGE SCALE GENOMIC DNA]</scope>
</reference>
<keyword evidence="2" id="KW-1185">Reference proteome</keyword>
<feature type="non-terminal residue" evidence="1">
    <location>
        <position position="281"/>
    </location>
</feature>
<gene>
    <name evidence="1" type="ORF">PCOR1329_LOCUS6403</name>
</gene>
<dbReference type="EMBL" id="CAUYUJ010001714">
    <property type="protein sequence ID" value="CAK0797261.1"/>
    <property type="molecule type" value="Genomic_DNA"/>
</dbReference>
<name>A0ABN9PVH8_9DINO</name>
<feature type="non-terminal residue" evidence="1">
    <location>
        <position position="1"/>
    </location>
</feature>
<sequence>EEVATTARAVLMTGPGVERRRAADERIEAPWLVMIGQGSRSAILRQCMAWQERATGFPGRPVKQVGGRPPALSAGVGALAACVAVNRAALEAEVQRRRQTALRPPSTNGQIPVSIQTTAGSARSSVSQRIVPDRDCPACARWQPLCDGPPVASRRLLSAWAPGFFRVQVGATKWAVSRVSRGVRSLVLPPHAEGGNWELVLATSMFVQYLGMDELYVLFRVPSAAVDLVSVYRLEPRLERACPGKMLSFRFLRACLVDVGDLPWGALRDSDAEAPDADEMG</sequence>
<comment type="caution">
    <text evidence="1">The sequence shown here is derived from an EMBL/GenBank/DDBJ whole genome shotgun (WGS) entry which is preliminary data.</text>
</comment>
<accession>A0ABN9PVH8</accession>
<evidence type="ECO:0000313" key="1">
    <source>
        <dbReference type="EMBL" id="CAK0797261.1"/>
    </source>
</evidence>
<protein>
    <submittedName>
        <fullName evidence="1">Uncharacterized protein</fullName>
    </submittedName>
</protein>
<proteinExistence type="predicted"/>
<dbReference type="Proteomes" id="UP001189429">
    <property type="component" value="Unassembled WGS sequence"/>
</dbReference>